<dbReference type="CDD" id="cd02526">
    <property type="entry name" value="GT2_RfbF_like"/>
    <property type="match status" value="1"/>
</dbReference>
<dbReference type="Pfam" id="PF00535">
    <property type="entry name" value="Glycos_transf_2"/>
    <property type="match status" value="1"/>
</dbReference>
<reference evidence="5" key="1">
    <citation type="journal article" date="2020" name="mSystems">
        <title>Genome- and Community-Level Interaction Insights into Carbon Utilization and Element Cycling Functions of Hydrothermarchaeota in Hydrothermal Sediment.</title>
        <authorList>
            <person name="Zhou Z."/>
            <person name="Liu Y."/>
            <person name="Xu W."/>
            <person name="Pan J."/>
            <person name="Luo Z.H."/>
            <person name="Li M."/>
        </authorList>
    </citation>
    <scope>NUCLEOTIDE SEQUENCE [LARGE SCALE GENOMIC DNA]</scope>
    <source>
        <strain evidence="5">SpSt-132</strain>
    </source>
</reference>
<dbReference type="SUPFAM" id="SSF53448">
    <property type="entry name" value="Nucleotide-diphospho-sugar transferases"/>
    <property type="match status" value="1"/>
</dbReference>
<evidence type="ECO:0000256" key="3">
    <source>
        <dbReference type="ARBA" id="ARBA00022679"/>
    </source>
</evidence>
<sequence length="290" mass="33736">MKVFVVYVTYNPDIELLAKSIESIYHQVDKIYVVDNTPGGCKELERFAKLKNIQIIYLLDNFGIAYAQNVGIRKALEEGAEYIMLSDQDTVYPENYIKEMLKGFSYDEKVAAVAPRFVDINSGKEAGFIKPSIFFKRFYPKSGTHEVMQAIASGKILKAKYLNSIGLMNEKLFMDWVDLEWCWRARKKGYKIIGNANIIISHKLGEKSKNIGFRNVKIRSHIRHYYITRNAFYLALYSKDLDIFHRVLLFLKSFRYILGYPLLAKPHLTNLKYCLLGFWHGITKRLGRLE</sequence>
<dbReference type="AlphaFoldDB" id="A0A7C2VAV9"/>
<dbReference type="InterPro" id="IPR001173">
    <property type="entry name" value="Glyco_trans_2-like"/>
</dbReference>
<feature type="domain" description="Glycosyltransferase 2-like" evidence="4">
    <location>
        <begin position="5"/>
        <end position="162"/>
    </location>
</feature>
<gene>
    <name evidence="5" type="ORF">ENO47_04705</name>
</gene>
<keyword evidence="2" id="KW-0328">Glycosyltransferase</keyword>
<dbReference type="EMBL" id="DSFP01000038">
    <property type="protein sequence ID" value="HEW45957.1"/>
    <property type="molecule type" value="Genomic_DNA"/>
</dbReference>
<evidence type="ECO:0000256" key="2">
    <source>
        <dbReference type="ARBA" id="ARBA00022676"/>
    </source>
</evidence>
<dbReference type="GO" id="GO:0016757">
    <property type="term" value="F:glycosyltransferase activity"/>
    <property type="evidence" value="ECO:0007669"/>
    <property type="project" value="UniProtKB-KW"/>
</dbReference>
<protein>
    <submittedName>
        <fullName evidence="5">Glycosyltransferase family 2 protein</fullName>
    </submittedName>
</protein>
<evidence type="ECO:0000259" key="4">
    <source>
        <dbReference type="Pfam" id="PF00535"/>
    </source>
</evidence>
<name>A0A7C2VAV9_9AQUI</name>
<comment type="caution">
    <text evidence="5">The sequence shown here is derived from an EMBL/GenBank/DDBJ whole genome shotgun (WGS) entry which is preliminary data.</text>
</comment>
<proteinExistence type="inferred from homology"/>
<dbReference type="PANTHER" id="PTHR43179">
    <property type="entry name" value="RHAMNOSYLTRANSFERASE WBBL"/>
    <property type="match status" value="1"/>
</dbReference>
<dbReference type="InterPro" id="IPR029044">
    <property type="entry name" value="Nucleotide-diphossugar_trans"/>
</dbReference>
<accession>A0A7C2VAV9</accession>
<dbReference type="PANTHER" id="PTHR43179:SF12">
    <property type="entry name" value="GALACTOFURANOSYLTRANSFERASE GLFT2"/>
    <property type="match status" value="1"/>
</dbReference>
<evidence type="ECO:0000313" key="5">
    <source>
        <dbReference type="EMBL" id="HEW45957.1"/>
    </source>
</evidence>
<comment type="similarity">
    <text evidence="1">Belongs to the glycosyltransferase 2 family.</text>
</comment>
<keyword evidence="3 5" id="KW-0808">Transferase</keyword>
<dbReference type="Gene3D" id="3.90.550.10">
    <property type="entry name" value="Spore Coat Polysaccharide Biosynthesis Protein SpsA, Chain A"/>
    <property type="match status" value="1"/>
</dbReference>
<evidence type="ECO:0000256" key="1">
    <source>
        <dbReference type="ARBA" id="ARBA00006739"/>
    </source>
</evidence>
<organism evidence="5">
    <name type="scientific">Hydrogenobacter sp</name>
    <dbReference type="NCBI Taxonomy" id="2152829"/>
    <lineage>
        <taxon>Bacteria</taxon>
        <taxon>Pseudomonadati</taxon>
        <taxon>Aquificota</taxon>
        <taxon>Aquificia</taxon>
        <taxon>Aquificales</taxon>
        <taxon>Aquificaceae</taxon>
        <taxon>Hydrogenobacter</taxon>
    </lineage>
</organism>